<evidence type="ECO:0008006" key="2">
    <source>
        <dbReference type="Google" id="ProtNLM"/>
    </source>
</evidence>
<protein>
    <recommendedName>
        <fullName evidence="2">Luciferase-like domain-containing protein</fullName>
    </recommendedName>
</protein>
<dbReference type="AlphaFoldDB" id="A0A381UFX0"/>
<name>A0A381UFX0_9ZZZZ</name>
<proteinExistence type="predicted"/>
<dbReference type="GO" id="GO:0016705">
    <property type="term" value="F:oxidoreductase activity, acting on paired donors, with incorporation or reduction of molecular oxygen"/>
    <property type="evidence" value="ECO:0007669"/>
    <property type="project" value="InterPro"/>
</dbReference>
<dbReference type="Gene3D" id="3.20.20.30">
    <property type="entry name" value="Luciferase-like domain"/>
    <property type="match status" value="1"/>
</dbReference>
<dbReference type="InterPro" id="IPR036661">
    <property type="entry name" value="Luciferase-like_sf"/>
</dbReference>
<accession>A0A381UFX0</accession>
<gene>
    <name evidence="1" type="ORF">METZ01_LOCUS79382</name>
</gene>
<evidence type="ECO:0000313" key="1">
    <source>
        <dbReference type="EMBL" id="SVA26528.1"/>
    </source>
</evidence>
<feature type="non-terminal residue" evidence="1">
    <location>
        <position position="131"/>
    </location>
</feature>
<dbReference type="EMBL" id="UINC01006270">
    <property type="protein sequence ID" value="SVA26528.1"/>
    <property type="molecule type" value="Genomic_DNA"/>
</dbReference>
<organism evidence="1">
    <name type="scientific">marine metagenome</name>
    <dbReference type="NCBI Taxonomy" id="408172"/>
    <lineage>
        <taxon>unclassified sequences</taxon>
        <taxon>metagenomes</taxon>
        <taxon>ecological metagenomes</taxon>
    </lineage>
</organism>
<dbReference type="SUPFAM" id="SSF51679">
    <property type="entry name" value="Bacterial luciferase-like"/>
    <property type="match status" value="1"/>
</dbReference>
<reference evidence="1" key="1">
    <citation type="submission" date="2018-05" db="EMBL/GenBank/DDBJ databases">
        <authorList>
            <person name="Lanie J.A."/>
            <person name="Ng W.-L."/>
            <person name="Kazmierczak K.M."/>
            <person name="Andrzejewski T.M."/>
            <person name="Davidsen T.M."/>
            <person name="Wayne K.J."/>
            <person name="Tettelin H."/>
            <person name="Glass J.I."/>
            <person name="Rusch D."/>
            <person name="Podicherti R."/>
            <person name="Tsui H.-C.T."/>
            <person name="Winkler M.E."/>
        </authorList>
    </citation>
    <scope>NUCLEOTIDE SEQUENCE</scope>
</reference>
<sequence length="131" mass="14772">MTGGLAIDQDLMLLGLGAEKTEPIGYSVLSIILEATMVDQLSRPKDQMEIYWFSEQAQGYIDEKQIEKFESGRLAFPNSHFDPDKAHKLYNEYHEQYALADEVGFDGIMTNEHHSAYWCGKPAVNLDAAVL</sequence>